<proteinExistence type="inferred from homology"/>
<dbReference type="RefSeq" id="XP_040627034.1">
    <property type="nucleotide sequence ID" value="XM_040775892.1"/>
</dbReference>
<dbReference type="OMA" id="PVWFGWR"/>
<dbReference type="EMBL" id="JH795868">
    <property type="protein sequence ID" value="EJU00137.1"/>
    <property type="molecule type" value="Genomic_DNA"/>
</dbReference>
<dbReference type="AlphaFoldDB" id="M5G2R6"/>
<dbReference type="STRING" id="1858805.M5G2R6"/>
<dbReference type="PRINTS" id="PR00081">
    <property type="entry name" value="GDHRDH"/>
</dbReference>
<gene>
    <name evidence="3" type="ORF">DACRYDRAFT_69127</name>
</gene>
<sequence>MTALNITDEDLLKLKGKVTILTGGSAGIGLATSKLFSANGAILYIGDLRPPPPSVLLPGSTFLKTDVTRWEDLLSLFHRAWEDHGRIDIVLPNAGVGEIEDMFADTLDADGKLERPKYKVLDINLGGVLDCVKIAVYHMKKQQEGGSIVMTGSTASYLGEPIPQYTTAKHGLLGLMRATKKNLLKHGITINLVCPWMTESNLMFDSLREALIKHHIPINDPTSIGKALAYSAVSGQDWTGRTIYVADNTFTEIESKVQELEPGWLGEKNAREFREAEKVDYFGDDQPQPGNWTE</sequence>
<reference evidence="3 4" key="1">
    <citation type="journal article" date="2012" name="Science">
        <title>The Paleozoic origin of enzymatic lignin decomposition reconstructed from 31 fungal genomes.</title>
        <authorList>
            <person name="Floudas D."/>
            <person name="Binder M."/>
            <person name="Riley R."/>
            <person name="Barry K."/>
            <person name="Blanchette R.A."/>
            <person name="Henrissat B."/>
            <person name="Martinez A.T."/>
            <person name="Otillar R."/>
            <person name="Spatafora J.W."/>
            <person name="Yadav J.S."/>
            <person name="Aerts A."/>
            <person name="Benoit I."/>
            <person name="Boyd A."/>
            <person name="Carlson A."/>
            <person name="Copeland A."/>
            <person name="Coutinho P.M."/>
            <person name="de Vries R.P."/>
            <person name="Ferreira P."/>
            <person name="Findley K."/>
            <person name="Foster B."/>
            <person name="Gaskell J."/>
            <person name="Glotzer D."/>
            <person name="Gorecki P."/>
            <person name="Heitman J."/>
            <person name="Hesse C."/>
            <person name="Hori C."/>
            <person name="Igarashi K."/>
            <person name="Jurgens J.A."/>
            <person name="Kallen N."/>
            <person name="Kersten P."/>
            <person name="Kohler A."/>
            <person name="Kuees U."/>
            <person name="Kumar T.K.A."/>
            <person name="Kuo A."/>
            <person name="LaButti K."/>
            <person name="Larrondo L.F."/>
            <person name="Lindquist E."/>
            <person name="Ling A."/>
            <person name="Lombard V."/>
            <person name="Lucas S."/>
            <person name="Lundell T."/>
            <person name="Martin R."/>
            <person name="McLaughlin D.J."/>
            <person name="Morgenstern I."/>
            <person name="Morin E."/>
            <person name="Murat C."/>
            <person name="Nagy L.G."/>
            <person name="Nolan M."/>
            <person name="Ohm R.A."/>
            <person name="Patyshakuliyeva A."/>
            <person name="Rokas A."/>
            <person name="Ruiz-Duenas F.J."/>
            <person name="Sabat G."/>
            <person name="Salamov A."/>
            <person name="Samejima M."/>
            <person name="Schmutz J."/>
            <person name="Slot J.C."/>
            <person name="St John F."/>
            <person name="Stenlid J."/>
            <person name="Sun H."/>
            <person name="Sun S."/>
            <person name="Syed K."/>
            <person name="Tsang A."/>
            <person name="Wiebenga A."/>
            <person name="Young D."/>
            <person name="Pisabarro A."/>
            <person name="Eastwood D.C."/>
            <person name="Martin F."/>
            <person name="Cullen D."/>
            <person name="Grigoriev I.V."/>
            <person name="Hibbett D.S."/>
        </authorList>
    </citation>
    <scope>NUCLEOTIDE SEQUENCE [LARGE SCALE GENOMIC DNA]</scope>
    <source>
        <strain evidence="3 4">DJM-731 SS1</strain>
    </source>
</reference>
<keyword evidence="4" id="KW-1185">Reference proteome</keyword>
<organism evidence="3 4">
    <name type="scientific">Dacryopinax primogenitus (strain DJM 731)</name>
    <name type="common">Brown rot fungus</name>
    <dbReference type="NCBI Taxonomy" id="1858805"/>
    <lineage>
        <taxon>Eukaryota</taxon>
        <taxon>Fungi</taxon>
        <taxon>Dikarya</taxon>
        <taxon>Basidiomycota</taxon>
        <taxon>Agaricomycotina</taxon>
        <taxon>Dacrymycetes</taxon>
        <taxon>Dacrymycetales</taxon>
        <taxon>Dacrymycetaceae</taxon>
        <taxon>Dacryopinax</taxon>
    </lineage>
</organism>
<evidence type="ECO:0000313" key="3">
    <source>
        <dbReference type="EMBL" id="EJU00137.1"/>
    </source>
</evidence>
<dbReference type="Pfam" id="PF00106">
    <property type="entry name" value="adh_short"/>
    <property type="match status" value="1"/>
</dbReference>
<dbReference type="GeneID" id="63690954"/>
<dbReference type="PANTHER" id="PTHR43180:SF80">
    <property type="entry name" value="NAD(P)-BINDING PROTEIN"/>
    <property type="match status" value="1"/>
</dbReference>
<dbReference type="Proteomes" id="UP000030653">
    <property type="component" value="Unassembled WGS sequence"/>
</dbReference>
<dbReference type="GO" id="GO:0016491">
    <property type="term" value="F:oxidoreductase activity"/>
    <property type="evidence" value="ECO:0007669"/>
    <property type="project" value="UniProtKB-KW"/>
</dbReference>
<dbReference type="SUPFAM" id="SSF51735">
    <property type="entry name" value="NAD(P)-binding Rossmann-fold domains"/>
    <property type="match status" value="1"/>
</dbReference>
<evidence type="ECO:0000256" key="1">
    <source>
        <dbReference type="ARBA" id="ARBA00006484"/>
    </source>
</evidence>
<dbReference type="OrthoDB" id="5371740at2759"/>
<accession>M5G2R6</accession>
<dbReference type="InterPro" id="IPR036291">
    <property type="entry name" value="NAD(P)-bd_dom_sf"/>
</dbReference>
<keyword evidence="2" id="KW-0560">Oxidoreductase</keyword>
<name>M5G2R6_DACPD</name>
<protein>
    <submittedName>
        <fullName evidence="3">Short chain dehydrogenase/ reductase</fullName>
    </submittedName>
</protein>
<dbReference type="Gene3D" id="3.40.50.720">
    <property type="entry name" value="NAD(P)-binding Rossmann-like Domain"/>
    <property type="match status" value="1"/>
</dbReference>
<evidence type="ECO:0000313" key="4">
    <source>
        <dbReference type="Proteomes" id="UP000030653"/>
    </source>
</evidence>
<dbReference type="InterPro" id="IPR002347">
    <property type="entry name" value="SDR_fam"/>
</dbReference>
<dbReference type="HOGENOM" id="CLU_010194_13_1_1"/>
<dbReference type="PANTHER" id="PTHR43180">
    <property type="entry name" value="3-OXOACYL-(ACYL-CARRIER-PROTEIN) REDUCTASE (AFU_ORTHOLOGUE AFUA_6G11210)"/>
    <property type="match status" value="1"/>
</dbReference>
<evidence type="ECO:0000256" key="2">
    <source>
        <dbReference type="ARBA" id="ARBA00023002"/>
    </source>
</evidence>
<comment type="similarity">
    <text evidence="1">Belongs to the short-chain dehydrogenases/reductases (SDR) family.</text>
</comment>